<reference evidence="5 6" key="1">
    <citation type="journal article" date="2014" name="Nat. Genet.">
        <title>Genome sequence of the hot pepper provides insights into the evolution of pungency in Capsicum species.</title>
        <authorList>
            <person name="Kim S."/>
            <person name="Park M."/>
            <person name="Yeom S.I."/>
            <person name="Kim Y.M."/>
            <person name="Lee J.M."/>
            <person name="Lee H.A."/>
            <person name="Seo E."/>
            <person name="Choi J."/>
            <person name="Cheong K."/>
            <person name="Kim K.T."/>
            <person name="Jung K."/>
            <person name="Lee G.W."/>
            <person name="Oh S.K."/>
            <person name="Bae C."/>
            <person name="Kim S.B."/>
            <person name="Lee H.Y."/>
            <person name="Kim S.Y."/>
            <person name="Kim M.S."/>
            <person name="Kang B.C."/>
            <person name="Jo Y.D."/>
            <person name="Yang H.B."/>
            <person name="Jeong H.J."/>
            <person name="Kang W.H."/>
            <person name="Kwon J.K."/>
            <person name="Shin C."/>
            <person name="Lim J.Y."/>
            <person name="Park J.H."/>
            <person name="Huh J.H."/>
            <person name="Kim J.S."/>
            <person name="Kim B.D."/>
            <person name="Cohen O."/>
            <person name="Paran I."/>
            <person name="Suh M.C."/>
            <person name="Lee S.B."/>
            <person name="Kim Y.K."/>
            <person name="Shin Y."/>
            <person name="Noh S.J."/>
            <person name="Park J."/>
            <person name="Seo Y.S."/>
            <person name="Kwon S.Y."/>
            <person name="Kim H.A."/>
            <person name="Park J.M."/>
            <person name="Kim H.J."/>
            <person name="Choi S.B."/>
            <person name="Bosland P.W."/>
            <person name="Reeves G."/>
            <person name="Jo S.H."/>
            <person name="Lee B.W."/>
            <person name="Cho H.T."/>
            <person name="Choi H.S."/>
            <person name="Lee M.S."/>
            <person name="Yu Y."/>
            <person name="Do Choi Y."/>
            <person name="Park B.S."/>
            <person name="van Deynze A."/>
            <person name="Ashrafi H."/>
            <person name="Hill T."/>
            <person name="Kim W.T."/>
            <person name="Pai H.S."/>
            <person name="Ahn H.K."/>
            <person name="Yeam I."/>
            <person name="Giovannoni J.J."/>
            <person name="Rose J.K."/>
            <person name="Sorensen I."/>
            <person name="Lee S.J."/>
            <person name="Kim R.W."/>
            <person name="Choi I.Y."/>
            <person name="Choi B.S."/>
            <person name="Lim J.S."/>
            <person name="Lee Y.H."/>
            <person name="Choi D."/>
        </authorList>
    </citation>
    <scope>NUCLEOTIDE SEQUENCE [LARGE SCALE GENOMIC DNA]</scope>
    <source>
        <strain evidence="6">cv. CM334</strain>
    </source>
</reference>
<dbReference type="GO" id="GO:0016020">
    <property type="term" value="C:membrane"/>
    <property type="evidence" value="ECO:0007669"/>
    <property type="project" value="InterPro"/>
</dbReference>
<dbReference type="Proteomes" id="UP000222542">
    <property type="component" value="Unassembled WGS sequence"/>
</dbReference>
<sequence length="412" mass="46540">MLNFTLGASSGRMIAPVDPVPSKLSLSLSISNCAAWRSSLSLNGKVQFTGATTPAARLLLAESIKSSSPSVFAASSSLPISSDFNNTQAERSELGGINNDMTDVISNVDATTKFVNVDSTTYVVEISHDEQESTRVSSIKSEVTPLKPKGSPMKKRTVLFILSQRLDIIFYYMRKKAKYEPNIILKFTTTHFVFRNKIDTLYHDFVENGKDFSAIPEKHEVEEYIRDFYYDENVPWNKVNYVLFPVYVPREKSELGHWILGVFDFTDWSNAHNRGIVRGHYGHVNQMGHSFNTDTSDCVDHVYEEQSHHVQHSRQSNLHMYGNNLYDDTDKNHAIHDEEDDTPTPKQVGLLSLFKYSIKLDIVLLLLGCIGALINGGLLPWYSYLFGNFVNKIALDRDKDQMIKDVGAVIYT</sequence>
<feature type="transmembrane region" description="Helical" evidence="4">
    <location>
        <begin position="362"/>
        <end position="382"/>
    </location>
</feature>
<dbReference type="InterPro" id="IPR036640">
    <property type="entry name" value="ABC1_TM_sf"/>
</dbReference>
<keyword evidence="1 4" id="KW-0812">Transmembrane</keyword>
<evidence type="ECO:0000256" key="4">
    <source>
        <dbReference type="SAM" id="Phobius"/>
    </source>
</evidence>
<comment type="caution">
    <text evidence="5">The sequence shown here is derived from an EMBL/GenBank/DDBJ whole genome shotgun (WGS) entry which is preliminary data.</text>
</comment>
<dbReference type="GO" id="GO:0005524">
    <property type="term" value="F:ATP binding"/>
    <property type="evidence" value="ECO:0007669"/>
    <property type="project" value="InterPro"/>
</dbReference>
<protein>
    <recommendedName>
        <fullName evidence="7">Ubiquitin-like protease family profile domain-containing protein</fullName>
    </recommendedName>
</protein>
<accession>A0A2G2Z1X0</accession>
<gene>
    <name evidence="5" type="ORF">T459_19501</name>
</gene>
<evidence type="ECO:0000256" key="1">
    <source>
        <dbReference type="ARBA" id="ARBA00022692"/>
    </source>
</evidence>
<evidence type="ECO:0000256" key="2">
    <source>
        <dbReference type="ARBA" id="ARBA00022989"/>
    </source>
</evidence>
<dbReference type="Gene3D" id="1.20.1560.10">
    <property type="entry name" value="ABC transporter type 1, transmembrane domain"/>
    <property type="match status" value="1"/>
</dbReference>
<dbReference type="EMBL" id="AYRZ02000007">
    <property type="protein sequence ID" value="PHT75979.1"/>
    <property type="molecule type" value="Genomic_DNA"/>
</dbReference>
<dbReference type="AlphaFoldDB" id="A0A2G2Z1X0"/>
<keyword evidence="6" id="KW-1185">Reference proteome</keyword>
<evidence type="ECO:0000256" key="3">
    <source>
        <dbReference type="ARBA" id="ARBA00023136"/>
    </source>
</evidence>
<proteinExistence type="predicted"/>
<evidence type="ECO:0008006" key="7">
    <source>
        <dbReference type="Google" id="ProtNLM"/>
    </source>
</evidence>
<evidence type="ECO:0000313" key="6">
    <source>
        <dbReference type="Proteomes" id="UP000222542"/>
    </source>
</evidence>
<dbReference type="Gramene" id="PHT75979">
    <property type="protein sequence ID" value="PHT75979"/>
    <property type="gene ID" value="T459_19501"/>
</dbReference>
<keyword evidence="3 4" id="KW-0472">Membrane</keyword>
<reference evidence="5 6" key="2">
    <citation type="journal article" date="2017" name="Genome Biol.">
        <title>New reference genome sequences of hot pepper reveal the massive evolution of plant disease-resistance genes by retroduplication.</title>
        <authorList>
            <person name="Kim S."/>
            <person name="Park J."/>
            <person name="Yeom S.I."/>
            <person name="Kim Y.M."/>
            <person name="Seo E."/>
            <person name="Kim K.T."/>
            <person name="Kim M.S."/>
            <person name="Lee J.M."/>
            <person name="Cheong K."/>
            <person name="Shin H.S."/>
            <person name="Kim S.B."/>
            <person name="Han K."/>
            <person name="Lee J."/>
            <person name="Park M."/>
            <person name="Lee H.A."/>
            <person name="Lee H.Y."/>
            <person name="Lee Y."/>
            <person name="Oh S."/>
            <person name="Lee J.H."/>
            <person name="Choi E."/>
            <person name="Choi E."/>
            <person name="Lee S.E."/>
            <person name="Jeon J."/>
            <person name="Kim H."/>
            <person name="Choi G."/>
            <person name="Song H."/>
            <person name="Lee J."/>
            <person name="Lee S.C."/>
            <person name="Kwon J.K."/>
            <person name="Lee H.Y."/>
            <person name="Koo N."/>
            <person name="Hong Y."/>
            <person name="Kim R.W."/>
            <person name="Kang W.H."/>
            <person name="Huh J.H."/>
            <person name="Kang B.C."/>
            <person name="Yang T.J."/>
            <person name="Lee Y.H."/>
            <person name="Bennetzen J.L."/>
            <person name="Choi D."/>
        </authorList>
    </citation>
    <scope>NUCLEOTIDE SEQUENCE [LARGE SCALE GENOMIC DNA]</scope>
    <source>
        <strain evidence="6">cv. CM334</strain>
    </source>
</reference>
<keyword evidence="2 4" id="KW-1133">Transmembrane helix</keyword>
<organism evidence="5 6">
    <name type="scientific">Capsicum annuum</name>
    <name type="common">Capsicum pepper</name>
    <dbReference type="NCBI Taxonomy" id="4072"/>
    <lineage>
        <taxon>Eukaryota</taxon>
        <taxon>Viridiplantae</taxon>
        <taxon>Streptophyta</taxon>
        <taxon>Embryophyta</taxon>
        <taxon>Tracheophyta</taxon>
        <taxon>Spermatophyta</taxon>
        <taxon>Magnoliopsida</taxon>
        <taxon>eudicotyledons</taxon>
        <taxon>Gunneridae</taxon>
        <taxon>Pentapetalae</taxon>
        <taxon>asterids</taxon>
        <taxon>lamiids</taxon>
        <taxon>Solanales</taxon>
        <taxon>Solanaceae</taxon>
        <taxon>Solanoideae</taxon>
        <taxon>Capsiceae</taxon>
        <taxon>Capsicum</taxon>
    </lineage>
</organism>
<name>A0A2G2Z1X0_CAPAN</name>
<evidence type="ECO:0000313" key="5">
    <source>
        <dbReference type="EMBL" id="PHT75979.1"/>
    </source>
</evidence>